<keyword evidence="2" id="KW-0238">DNA-binding</keyword>
<organism evidence="7 8">
    <name type="scientific">Slackia equolifaciens</name>
    <dbReference type="NCBI Taxonomy" id="498718"/>
    <lineage>
        <taxon>Bacteria</taxon>
        <taxon>Bacillati</taxon>
        <taxon>Actinomycetota</taxon>
        <taxon>Coriobacteriia</taxon>
        <taxon>Eggerthellales</taxon>
        <taxon>Eggerthellaceae</taxon>
        <taxon>Slackia</taxon>
    </lineage>
</organism>
<feature type="transmembrane region" description="Helical" evidence="5">
    <location>
        <begin position="276"/>
        <end position="298"/>
    </location>
</feature>
<reference evidence="7" key="1">
    <citation type="journal article" date="2021" name="PeerJ">
        <title>Extensive microbial diversity within the chicken gut microbiome revealed by metagenomics and culture.</title>
        <authorList>
            <person name="Gilroy R."/>
            <person name="Ravi A."/>
            <person name="Getino M."/>
            <person name="Pursley I."/>
            <person name="Horton D.L."/>
            <person name="Alikhan N.F."/>
            <person name="Baker D."/>
            <person name="Gharbi K."/>
            <person name="Hall N."/>
            <person name="Watson M."/>
            <person name="Adriaenssens E.M."/>
            <person name="Foster-Nyarko E."/>
            <person name="Jarju S."/>
            <person name="Secka A."/>
            <person name="Antonio M."/>
            <person name="Oren A."/>
            <person name="Chaudhuri R.R."/>
            <person name="La Ragione R."/>
            <person name="Hildebrand F."/>
            <person name="Pallen M.J."/>
        </authorList>
    </citation>
    <scope>NUCLEOTIDE SEQUENCE</scope>
    <source>
        <strain evidence="7">ChiGjej6B6-11269</strain>
    </source>
</reference>
<feature type="transmembrane region" description="Helical" evidence="5">
    <location>
        <begin position="374"/>
        <end position="392"/>
    </location>
</feature>
<evidence type="ECO:0000256" key="4">
    <source>
        <dbReference type="SAM" id="MobiDB-lite"/>
    </source>
</evidence>
<reference evidence="7" key="2">
    <citation type="submission" date="2021-09" db="EMBL/GenBank/DDBJ databases">
        <authorList>
            <person name="Gilroy R."/>
        </authorList>
    </citation>
    <scope>NUCLEOTIDE SEQUENCE</scope>
    <source>
        <strain evidence="7">ChiGjej6B6-11269</strain>
    </source>
</reference>
<dbReference type="Gene3D" id="1.10.10.10">
    <property type="entry name" value="Winged helix-like DNA-binding domain superfamily/Winged helix DNA-binding domain"/>
    <property type="match status" value="1"/>
</dbReference>
<dbReference type="GO" id="GO:0006355">
    <property type="term" value="P:regulation of DNA-templated transcription"/>
    <property type="evidence" value="ECO:0007669"/>
    <property type="project" value="InterPro"/>
</dbReference>
<keyword evidence="1" id="KW-0805">Transcription regulation</keyword>
<dbReference type="PROSITE" id="PS50043">
    <property type="entry name" value="HTH_LUXR_2"/>
    <property type="match status" value="1"/>
</dbReference>
<feature type="domain" description="HTH luxR-type" evidence="6">
    <location>
        <begin position="507"/>
        <end position="572"/>
    </location>
</feature>
<feature type="transmembrane region" description="Helical" evidence="5">
    <location>
        <begin position="252"/>
        <end position="270"/>
    </location>
</feature>
<evidence type="ECO:0000259" key="6">
    <source>
        <dbReference type="PROSITE" id="PS50043"/>
    </source>
</evidence>
<dbReference type="Pfam" id="PF00196">
    <property type="entry name" value="GerE"/>
    <property type="match status" value="1"/>
</dbReference>
<dbReference type="SUPFAM" id="SSF46894">
    <property type="entry name" value="C-terminal effector domain of the bipartite response regulators"/>
    <property type="match status" value="1"/>
</dbReference>
<keyword evidence="5" id="KW-0472">Membrane</keyword>
<dbReference type="EMBL" id="DYWI01000113">
    <property type="protein sequence ID" value="HJF65656.1"/>
    <property type="molecule type" value="Genomic_DNA"/>
</dbReference>
<evidence type="ECO:0000256" key="1">
    <source>
        <dbReference type="ARBA" id="ARBA00023015"/>
    </source>
</evidence>
<dbReference type="InterPro" id="IPR036388">
    <property type="entry name" value="WH-like_DNA-bd_sf"/>
</dbReference>
<dbReference type="PANTHER" id="PTHR44688">
    <property type="entry name" value="DNA-BINDING TRANSCRIPTIONAL ACTIVATOR DEVR_DOSR"/>
    <property type="match status" value="1"/>
</dbReference>
<dbReference type="Proteomes" id="UP000786989">
    <property type="component" value="Unassembled WGS sequence"/>
</dbReference>
<evidence type="ECO:0000256" key="3">
    <source>
        <dbReference type="ARBA" id="ARBA00023163"/>
    </source>
</evidence>
<keyword evidence="3" id="KW-0804">Transcription</keyword>
<evidence type="ECO:0000313" key="8">
    <source>
        <dbReference type="Proteomes" id="UP000786989"/>
    </source>
</evidence>
<dbReference type="CDD" id="cd06170">
    <property type="entry name" value="LuxR_C_like"/>
    <property type="match status" value="1"/>
</dbReference>
<comment type="caution">
    <text evidence="7">The sequence shown here is derived from an EMBL/GenBank/DDBJ whole genome shotgun (WGS) entry which is preliminary data.</text>
</comment>
<dbReference type="AlphaFoldDB" id="A0A9D3A1H4"/>
<sequence>MRHTGTPRRLGYFSTSLPKAGELFESQEPCPMHSHTRKHSSKPPVPNGICITHSGASHDWRSSACKTGMLIRVEKQMKKSTIATGERRHRDRGRDVAMPNLVYRADDRRRLVRQFDESIRSMPYLSVAFGLYWMMTVLFLYSPFLFDTHDISGFAPPSIGTVTACSSVATYFVCAARFRRFAGLDGKKWFFTALGTLMTFGAVCFALSIAGIFSNDFRTFLALSGLVLLGVTTSLACLEFGRIFALIGQRKVLFHGTVALLSGSLGALIIAPMPPIVAAIALALLPAPMVACIAKSTASFPRARILSQGADSPVHIPRRFLVTSAIQGLALGVMHNLLSGLTSSSVSLSSLGLCIGAILLMFTAVVVMQDFNTLFYRVGFPIMAVGFFVTSFTPTSPIAGSVILDAGYCYQYLLSCCLCAYLAKSFDQSPIWIIGTSTGCLLAGQLAGSTLASIISNTTSLAFLLAFALPLSALYLFSSQNMASGWGAIRPGDIESAADTIEEACRIAGSENGITKRELDVLMLLARGKTRKEISAELHLSEETIKTHAGKIYQKLSVHSKRELIEVIEQRAKSLT</sequence>
<dbReference type="GO" id="GO:0003677">
    <property type="term" value="F:DNA binding"/>
    <property type="evidence" value="ECO:0007669"/>
    <property type="project" value="UniProtKB-KW"/>
</dbReference>
<evidence type="ECO:0000256" key="5">
    <source>
        <dbReference type="SAM" id="Phobius"/>
    </source>
</evidence>
<dbReference type="PRINTS" id="PR00038">
    <property type="entry name" value="HTHLUXR"/>
</dbReference>
<name>A0A9D3A1H4_9ACTN</name>
<dbReference type="SMART" id="SM00421">
    <property type="entry name" value="HTH_LUXR"/>
    <property type="match status" value="1"/>
</dbReference>
<dbReference type="InterPro" id="IPR000792">
    <property type="entry name" value="Tscrpt_reg_LuxR_C"/>
</dbReference>
<feature type="transmembrane region" description="Helical" evidence="5">
    <location>
        <begin position="454"/>
        <end position="477"/>
    </location>
</feature>
<feature type="transmembrane region" description="Helical" evidence="5">
    <location>
        <begin position="158"/>
        <end position="178"/>
    </location>
</feature>
<protein>
    <submittedName>
        <fullName evidence="7">Helix-turn-helix transcriptional regulator</fullName>
    </submittedName>
</protein>
<evidence type="ECO:0000256" key="2">
    <source>
        <dbReference type="ARBA" id="ARBA00023125"/>
    </source>
</evidence>
<gene>
    <name evidence="7" type="ORF">K8U77_06030</name>
</gene>
<feature type="transmembrane region" description="Helical" evidence="5">
    <location>
        <begin position="219"/>
        <end position="240"/>
    </location>
</feature>
<feature type="transmembrane region" description="Helical" evidence="5">
    <location>
        <begin position="398"/>
        <end position="423"/>
    </location>
</feature>
<feature type="transmembrane region" description="Helical" evidence="5">
    <location>
        <begin position="319"/>
        <end position="338"/>
    </location>
</feature>
<dbReference type="InterPro" id="IPR016032">
    <property type="entry name" value="Sig_transdc_resp-reg_C-effctor"/>
</dbReference>
<dbReference type="PANTHER" id="PTHR44688:SF16">
    <property type="entry name" value="DNA-BINDING TRANSCRIPTIONAL ACTIVATOR DEVR_DOSR"/>
    <property type="match status" value="1"/>
</dbReference>
<keyword evidence="5" id="KW-0812">Transmembrane</keyword>
<feature type="region of interest" description="Disordered" evidence="4">
    <location>
        <begin position="27"/>
        <end position="46"/>
    </location>
</feature>
<feature type="transmembrane region" description="Helical" evidence="5">
    <location>
        <begin position="430"/>
        <end position="448"/>
    </location>
</feature>
<feature type="transmembrane region" description="Helical" evidence="5">
    <location>
        <begin position="123"/>
        <end position="146"/>
    </location>
</feature>
<feature type="transmembrane region" description="Helical" evidence="5">
    <location>
        <begin position="190"/>
        <end position="213"/>
    </location>
</feature>
<keyword evidence="5" id="KW-1133">Transmembrane helix</keyword>
<evidence type="ECO:0000313" key="7">
    <source>
        <dbReference type="EMBL" id="HJF65656.1"/>
    </source>
</evidence>
<proteinExistence type="predicted"/>
<feature type="transmembrane region" description="Helical" evidence="5">
    <location>
        <begin position="344"/>
        <end position="367"/>
    </location>
</feature>
<accession>A0A9D3A1H4</accession>